<evidence type="ECO:0000313" key="2">
    <source>
        <dbReference type="Proteomes" id="UP000316747"/>
    </source>
</evidence>
<organism evidence="1 2">
    <name type="scientific">Humibacillus xanthopallidus</name>
    <dbReference type="NCBI Taxonomy" id="412689"/>
    <lineage>
        <taxon>Bacteria</taxon>
        <taxon>Bacillati</taxon>
        <taxon>Actinomycetota</taxon>
        <taxon>Actinomycetes</taxon>
        <taxon>Micrococcales</taxon>
        <taxon>Intrasporangiaceae</taxon>
        <taxon>Humibacillus</taxon>
    </lineage>
</organism>
<proteinExistence type="predicted"/>
<comment type="caution">
    <text evidence="1">The sequence shown here is derived from an EMBL/GenBank/DDBJ whole genome shotgun (WGS) entry which is preliminary data.</text>
</comment>
<reference evidence="1 2" key="1">
    <citation type="submission" date="2019-06" db="EMBL/GenBank/DDBJ databases">
        <title>Genome sequencing of plant associated microbes to promote plant fitness in Sorghum bicolor and Oryza sativa.</title>
        <authorList>
            <person name="Coleman-Derr D."/>
        </authorList>
    </citation>
    <scope>NUCLEOTIDE SEQUENCE [LARGE SCALE GENOMIC DNA]</scope>
    <source>
        <strain evidence="1 2">KV-663</strain>
    </source>
</reference>
<keyword evidence="2" id="KW-1185">Reference proteome</keyword>
<gene>
    <name evidence="1" type="ORF">FBY41_0712</name>
</gene>
<dbReference type="AlphaFoldDB" id="A0A543I166"/>
<dbReference type="Proteomes" id="UP000316747">
    <property type="component" value="Unassembled WGS sequence"/>
</dbReference>
<sequence>MAETADSVTAHAILAVDRTGSWSNMMPFPLMCASSDEAGDLTADTATESSAVSA</sequence>
<accession>A0A543I166</accession>
<evidence type="ECO:0000313" key="1">
    <source>
        <dbReference type="EMBL" id="TQM64346.1"/>
    </source>
</evidence>
<protein>
    <submittedName>
        <fullName evidence="1">Uncharacterized protein</fullName>
    </submittedName>
</protein>
<name>A0A543I166_9MICO</name>
<dbReference type="EMBL" id="VFPM01000001">
    <property type="protein sequence ID" value="TQM64346.1"/>
    <property type="molecule type" value="Genomic_DNA"/>
</dbReference>